<dbReference type="Proteomes" id="UP001597044">
    <property type="component" value="Unassembled WGS sequence"/>
</dbReference>
<dbReference type="RefSeq" id="WP_379071398.1">
    <property type="nucleotide sequence ID" value="NZ_JBHTIT010000001.1"/>
</dbReference>
<evidence type="ECO:0000313" key="4">
    <source>
        <dbReference type="EMBL" id="MFD0950573.1"/>
    </source>
</evidence>
<dbReference type="PROSITE" id="PS50977">
    <property type="entry name" value="HTH_TETR_2"/>
    <property type="match status" value="1"/>
</dbReference>
<proteinExistence type="predicted"/>
<accession>A0ABW3HIJ9</accession>
<dbReference type="SUPFAM" id="SSF46689">
    <property type="entry name" value="Homeodomain-like"/>
    <property type="match status" value="1"/>
</dbReference>
<gene>
    <name evidence="4" type="ORF">ACFQ0F_09270</name>
</gene>
<name>A0ABW3HIJ9_9GAMM</name>
<dbReference type="InterPro" id="IPR025722">
    <property type="entry name" value="TetR"/>
</dbReference>
<comment type="caution">
    <text evidence="4">The sequence shown here is derived from an EMBL/GenBank/DDBJ whole genome shotgun (WGS) entry which is preliminary data.</text>
</comment>
<dbReference type="EMBL" id="JBHTIT010000001">
    <property type="protein sequence ID" value="MFD0950573.1"/>
    <property type="molecule type" value="Genomic_DNA"/>
</dbReference>
<dbReference type="InterPro" id="IPR050109">
    <property type="entry name" value="HTH-type_TetR-like_transc_reg"/>
</dbReference>
<dbReference type="PANTHER" id="PTHR30055">
    <property type="entry name" value="HTH-TYPE TRANSCRIPTIONAL REGULATOR RUTR"/>
    <property type="match status" value="1"/>
</dbReference>
<evidence type="ECO:0000259" key="3">
    <source>
        <dbReference type="PROSITE" id="PS50977"/>
    </source>
</evidence>
<feature type="domain" description="HTH tetR-type" evidence="3">
    <location>
        <begin position="7"/>
        <end position="67"/>
    </location>
</feature>
<keyword evidence="1 2" id="KW-0238">DNA-binding</keyword>
<reference evidence="5" key="1">
    <citation type="journal article" date="2019" name="Int. J. Syst. Evol. Microbiol.">
        <title>The Global Catalogue of Microorganisms (GCM) 10K type strain sequencing project: providing services to taxonomists for standard genome sequencing and annotation.</title>
        <authorList>
            <consortium name="The Broad Institute Genomics Platform"/>
            <consortium name="The Broad Institute Genome Sequencing Center for Infectious Disease"/>
            <person name="Wu L."/>
            <person name="Ma J."/>
        </authorList>
    </citation>
    <scope>NUCLEOTIDE SEQUENCE [LARGE SCALE GENOMIC DNA]</scope>
    <source>
        <strain evidence="5">CCUG 63419</strain>
    </source>
</reference>
<evidence type="ECO:0000256" key="2">
    <source>
        <dbReference type="PROSITE-ProRule" id="PRU00335"/>
    </source>
</evidence>
<sequence>MTSAAPLKTRDRILAASLQLFNTQGERQVTTNHLAAAMGMSPGNLYYHFKNKDAIIIELFTRYAERMAAALTFPDVHPLTQADKANLFERVLTSLWDFRFLHRDMTHLLENAELSTQYRAFSLQVLAQLRELYRAQIAAGMIEADDSDIDTLAITIWITATNWVNFLHTTGLFIDDSLISDTSTGDITEAMLRRGILHVICLEAPYLRGEAKAGLAALKAYYGAVLASED</sequence>
<feature type="DNA-binding region" description="H-T-H motif" evidence="2">
    <location>
        <begin position="30"/>
        <end position="49"/>
    </location>
</feature>
<protein>
    <submittedName>
        <fullName evidence="4">TetR/AcrR family transcriptional regulator</fullName>
    </submittedName>
</protein>
<evidence type="ECO:0000313" key="5">
    <source>
        <dbReference type="Proteomes" id="UP001597044"/>
    </source>
</evidence>
<dbReference type="InterPro" id="IPR009057">
    <property type="entry name" value="Homeodomain-like_sf"/>
</dbReference>
<dbReference type="InterPro" id="IPR001647">
    <property type="entry name" value="HTH_TetR"/>
</dbReference>
<keyword evidence="5" id="KW-1185">Reference proteome</keyword>
<dbReference type="Gene3D" id="1.10.357.10">
    <property type="entry name" value="Tetracycline Repressor, domain 2"/>
    <property type="match status" value="1"/>
</dbReference>
<dbReference type="PANTHER" id="PTHR30055:SF223">
    <property type="entry name" value="HTH-TYPE TRANSCRIPTIONAL REGULATOR UIDR"/>
    <property type="match status" value="1"/>
</dbReference>
<evidence type="ECO:0000256" key="1">
    <source>
        <dbReference type="ARBA" id="ARBA00023125"/>
    </source>
</evidence>
<dbReference type="PRINTS" id="PR00455">
    <property type="entry name" value="HTHTETR"/>
</dbReference>
<dbReference type="Pfam" id="PF13972">
    <property type="entry name" value="TetR"/>
    <property type="match status" value="1"/>
</dbReference>
<dbReference type="Pfam" id="PF00440">
    <property type="entry name" value="TetR_N"/>
    <property type="match status" value="1"/>
</dbReference>
<organism evidence="4 5">
    <name type="scientific">Paraperlucidibaca wandonensis</name>
    <dbReference type="NCBI Taxonomy" id="1268273"/>
    <lineage>
        <taxon>Bacteria</taxon>
        <taxon>Pseudomonadati</taxon>
        <taxon>Pseudomonadota</taxon>
        <taxon>Gammaproteobacteria</taxon>
        <taxon>Moraxellales</taxon>
        <taxon>Moraxellaceae</taxon>
        <taxon>Paraperlucidibaca</taxon>
    </lineage>
</organism>